<sequence length="383" mass="43166">MSLSSHINSLCDLGRLQDALTLVFSNPIQMDYSLYSRILQLCILRKAGKEGRLIHSRVLTNGLHSNPFMNTKLIIFYSKMGDMVTSRTLFDKMPERTVVTWTALLSGYTQNGCSEEALLVFSAMRCKGGYANQGFADDAFQLFRSMLRGGVFPDRFTLGNVMKAFLRGSTMMKVIQVHNHLTGSLIDAYAKCGSIRIAYHIYKSMPKKDTISCTALITGYARQGVYSRDSFDLFNEIHKMHLGLDGLILCLMLNMCANTMSLELGRQIHALAFKCQPYNDVAMGNALIDMYSKSGEIEGCLYSMTFQDDSAIITHYLVLARDPIIPRADKNSVCYSFRYFDYLFYIDFEASMAEPRAQSALGQLQLYGMRIDDAADFGGLYWQ</sequence>
<evidence type="ECO:0008006" key="5">
    <source>
        <dbReference type="Google" id="ProtNLM"/>
    </source>
</evidence>
<dbReference type="NCBIfam" id="TIGR00756">
    <property type="entry name" value="PPR"/>
    <property type="match status" value="2"/>
</dbReference>
<dbReference type="InterPro" id="IPR011990">
    <property type="entry name" value="TPR-like_helical_dom_sf"/>
</dbReference>
<dbReference type="Proteomes" id="UP000823749">
    <property type="component" value="Chromosome 8"/>
</dbReference>
<organism evidence="3 4">
    <name type="scientific">Rhododendron griersonianum</name>
    <dbReference type="NCBI Taxonomy" id="479676"/>
    <lineage>
        <taxon>Eukaryota</taxon>
        <taxon>Viridiplantae</taxon>
        <taxon>Streptophyta</taxon>
        <taxon>Embryophyta</taxon>
        <taxon>Tracheophyta</taxon>
        <taxon>Spermatophyta</taxon>
        <taxon>Magnoliopsida</taxon>
        <taxon>eudicotyledons</taxon>
        <taxon>Gunneridae</taxon>
        <taxon>Pentapetalae</taxon>
        <taxon>asterids</taxon>
        <taxon>Ericales</taxon>
        <taxon>Ericaceae</taxon>
        <taxon>Ericoideae</taxon>
        <taxon>Rhodoreae</taxon>
        <taxon>Rhododendron</taxon>
    </lineage>
</organism>
<dbReference type="Gene3D" id="1.25.40.10">
    <property type="entry name" value="Tetratricopeptide repeat domain"/>
    <property type="match status" value="2"/>
</dbReference>
<keyword evidence="1" id="KW-0677">Repeat</keyword>
<dbReference type="EMBL" id="JACTNZ010000008">
    <property type="protein sequence ID" value="KAG5536907.1"/>
    <property type="molecule type" value="Genomic_DNA"/>
</dbReference>
<dbReference type="InterPro" id="IPR002885">
    <property type="entry name" value="PPR_rpt"/>
</dbReference>
<protein>
    <recommendedName>
        <fullName evidence="5">Pentatricopeptide repeat-containing protein</fullName>
    </recommendedName>
</protein>
<evidence type="ECO:0000256" key="2">
    <source>
        <dbReference type="PROSITE-ProRule" id="PRU00708"/>
    </source>
</evidence>
<dbReference type="PANTHER" id="PTHR47926">
    <property type="entry name" value="PENTATRICOPEPTIDE REPEAT-CONTAINING PROTEIN"/>
    <property type="match status" value="1"/>
</dbReference>
<keyword evidence="4" id="KW-1185">Reference proteome</keyword>
<dbReference type="GO" id="GO:0009451">
    <property type="term" value="P:RNA modification"/>
    <property type="evidence" value="ECO:0007669"/>
    <property type="project" value="InterPro"/>
</dbReference>
<feature type="repeat" description="PPR" evidence="2">
    <location>
        <begin position="97"/>
        <end position="131"/>
    </location>
</feature>
<reference evidence="3" key="1">
    <citation type="submission" date="2020-08" db="EMBL/GenBank/DDBJ databases">
        <title>Plant Genome Project.</title>
        <authorList>
            <person name="Zhang R.-G."/>
        </authorList>
    </citation>
    <scope>NUCLEOTIDE SEQUENCE</scope>
    <source>
        <strain evidence="3">WSP0</strain>
        <tissue evidence="3">Leaf</tissue>
    </source>
</reference>
<evidence type="ECO:0000313" key="3">
    <source>
        <dbReference type="EMBL" id="KAG5536907.1"/>
    </source>
</evidence>
<dbReference type="GO" id="GO:0003723">
    <property type="term" value="F:RNA binding"/>
    <property type="evidence" value="ECO:0007669"/>
    <property type="project" value="InterPro"/>
</dbReference>
<dbReference type="Gene3D" id="3.30.70.260">
    <property type="match status" value="1"/>
</dbReference>
<dbReference type="Pfam" id="PF01535">
    <property type="entry name" value="PPR"/>
    <property type="match status" value="3"/>
</dbReference>
<accession>A0AAV6J739</accession>
<dbReference type="AlphaFoldDB" id="A0AAV6J739"/>
<evidence type="ECO:0000256" key="1">
    <source>
        <dbReference type="ARBA" id="ARBA00022737"/>
    </source>
</evidence>
<evidence type="ECO:0000313" key="4">
    <source>
        <dbReference type="Proteomes" id="UP000823749"/>
    </source>
</evidence>
<name>A0AAV6J739_9ERIC</name>
<gene>
    <name evidence="3" type="ORF">RHGRI_024365</name>
</gene>
<comment type="caution">
    <text evidence="3">The sequence shown here is derived from an EMBL/GenBank/DDBJ whole genome shotgun (WGS) entry which is preliminary data.</text>
</comment>
<proteinExistence type="predicted"/>
<dbReference type="InterPro" id="IPR046960">
    <property type="entry name" value="PPR_At4g14850-like_plant"/>
</dbReference>
<dbReference type="PROSITE" id="PS51375">
    <property type="entry name" value="PPR"/>
    <property type="match status" value="1"/>
</dbReference>